<evidence type="ECO:0000313" key="1">
    <source>
        <dbReference type="EMBL" id="KPA79293.1"/>
    </source>
</evidence>
<dbReference type="GeneID" id="26906048"/>
<protein>
    <recommendedName>
        <fullName evidence="3">Protein prenyltransferase alpha subunit repeat-containing protein 1</fullName>
    </recommendedName>
</protein>
<dbReference type="PANTHER" id="PTHR11129:SF3">
    <property type="entry name" value="PROTEIN PRENYLTRANSFERASE ALPHA SUBUNIT REPEAT-CONTAINING PROTEIN 1"/>
    <property type="match status" value="1"/>
</dbReference>
<organism evidence="1 2">
    <name type="scientific">Leptomonas pyrrhocoris</name>
    <name type="common">Firebug parasite</name>
    <dbReference type="NCBI Taxonomy" id="157538"/>
    <lineage>
        <taxon>Eukaryota</taxon>
        <taxon>Discoba</taxon>
        <taxon>Euglenozoa</taxon>
        <taxon>Kinetoplastea</taxon>
        <taxon>Metakinetoplastina</taxon>
        <taxon>Trypanosomatida</taxon>
        <taxon>Trypanosomatidae</taxon>
        <taxon>Leishmaniinae</taxon>
        <taxon>Leptomonas</taxon>
    </lineage>
</organism>
<gene>
    <name evidence="1" type="ORF">ABB37_05758</name>
</gene>
<name>A0A0M9FZQ5_LEPPY</name>
<dbReference type="SUPFAM" id="SSF48439">
    <property type="entry name" value="Protein prenylyltransferase"/>
    <property type="match status" value="1"/>
</dbReference>
<dbReference type="PANTHER" id="PTHR11129">
    <property type="entry name" value="PROTEIN FARNESYLTRANSFERASE ALPHA SUBUNIT/RAB GERANYLGERANYL TRANSFERASE ALPHA SUBUNIT"/>
    <property type="match status" value="1"/>
</dbReference>
<accession>A0A0M9FZQ5</accession>
<evidence type="ECO:0000313" key="2">
    <source>
        <dbReference type="Proteomes" id="UP000037923"/>
    </source>
</evidence>
<dbReference type="VEuPathDB" id="TriTrypDB:LpyrH10_11_2230"/>
<dbReference type="OMA" id="NYNAWHY"/>
<dbReference type="OrthoDB" id="5358702at2759"/>
<evidence type="ECO:0008006" key="3">
    <source>
        <dbReference type="Google" id="ProtNLM"/>
    </source>
</evidence>
<sequence length="479" mass="54315">MTDVLELLVTKAAGELDSILLQGASLYMRTLSSHNTPLAKLVLGFGQQQLQQPHSPLITCLVDDSNLSQSGSSSFDYPVLVDRSLLNTVRTYCAGAFLAQQERSEDSMQLGKMPCRSLTDSLQSSPHVTRSMLADKPTPFTAILWLCNPQLECFISHRRRWLLDSLCAPDAAIPSAEKMRLLVNAVVLLDLLLSVCPKLKSLWEFRLWIVKQMFSRHLLTSVKGGNSSESLLLRWQLQDDVCFFTAAHNHPMNYNAWHYRRCVHKLLCASASESPNVLETVDKIVLYESQRIVHFIREHNGDSSAASYLLFLLHEEDVRDQMLTLKNSQGITQPQPEPSQGLRQSAEENGKFTRACPCAPRLWTYLMRCTQEEIRRHCEKGHEAMWCLRLELVRWAFKKTSRVGLFSSWNLENELEWVSAYVAAVSSAPSDKLLAPVSVFPHAWTDSFGSLAWTSYNAARYGLELLRVLGYHNYQAEIH</sequence>
<dbReference type="AlphaFoldDB" id="A0A0M9FZQ5"/>
<reference evidence="1 2" key="1">
    <citation type="submission" date="2015-07" db="EMBL/GenBank/DDBJ databases">
        <title>High-quality genome of monoxenous trypanosomatid Leptomonas pyrrhocoris.</title>
        <authorList>
            <person name="Flegontov P."/>
            <person name="Butenko A."/>
            <person name="Firsov S."/>
            <person name="Vlcek C."/>
            <person name="Logacheva M.D."/>
            <person name="Field M."/>
            <person name="Filatov D."/>
            <person name="Flegontova O."/>
            <person name="Gerasimov E."/>
            <person name="Jackson A.P."/>
            <person name="Kelly S."/>
            <person name="Opperdoes F."/>
            <person name="O'Reilly A."/>
            <person name="Votypka J."/>
            <person name="Yurchenko V."/>
            <person name="Lukes J."/>
        </authorList>
    </citation>
    <scope>NUCLEOTIDE SEQUENCE [LARGE SCALE GENOMIC DNA]</scope>
    <source>
        <strain evidence="1">H10</strain>
    </source>
</reference>
<dbReference type="Gene3D" id="1.25.40.120">
    <property type="entry name" value="Protein prenylyltransferase"/>
    <property type="match status" value="1"/>
</dbReference>
<keyword evidence="2" id="KW-1185">Reference proteome</keyword>
<dbReference type="GO" id="GO:0005737">
    <property type="term" value="C:cytoplasm"/>
    <property type="evidence" value="ECO:0007669"/>
    <property type="project" value="TreeGrafter"/>
</dbReference>
<dbReference type="RefSeq" id="XP_015657732.1">
    <property type="nucleotide sequence ID" value="XM_015803907.1"/>
</dbReference>
<dbReference type="EMBL" id="LGTL01000011">
    <property type="protein sequence ID" value="KPA79293.1"/>
    <property type="molecule type" value="Genomic_DNA"/>
</dbReference>
<comment type="caution">
    <text evidence="1">The sequence shown here is derived from an EMBL/GenBank/DDBJ whole genome shotgun (WGS) entry which is preliminary data.</text>
</comment>
<dbReference type="Proteomes" id="UP000037923">
    <property type="component" value="Unassembled WGS sequence"/>
</dbReference>
<proteinExistence type="predicted"/>